<organism evidence="2 3">
    <name type="scientific">Tetrahymena thermophila (strain SB210)</name>
    <dbReference type="NCBI Taxonomy" id="312017"/>
    <lineage>
        <taxon>Eukaryota</taxon>
        <taxon>Sar</taxon>
        <taxon>Alveolata</taxon>
        <taxon>Ciliophora</taxon>
        <taxon>Intramacronucleata</taxon>
        <taxon>Oligohymenophorea</taxon>
        <taxon>Hymenostomatida</taxon>
        <taxon>Tetrahymenina</taxon>
        <taxon>Tetrahymenidae</taxon>
        <taxon>Tetrahymena</taxon>
    </lineage>
</organism>
<protein>
    <submittedName>
        <fullName evidence="2">Transmembrane protein, putative</fullName>
    </submittedName>
</protein>
<reference evidence="3" key="1">
    <citation type="journal article" date="2006" name="PLoS Biol.">
        <title>Macronuclear genome sequence of the ciliate Tetrahymena thermophila, a model eukaryote.</title>
        <authorList>
            <person name="Eisen J.A."/>
            <person name="Coyne R.S."/>
            <person name="Wu M."/>
            <person name="Wu D."/>
            <person name="Thiagarajan M."/>
            <person name="Wortman J.R."/>
            <person name="Badger J.H."/>
            <person name="Ren Q."/>
            <person name="Amedeo P."/>
            <person name="Jones K.M."/>
            <person name="Tallon L.J."/>
            <person name="Delcher A.L."/>
            <person name="Salzberg S.L."/>
            <person name="Silva J.C."/>
            <person name="Haas B.J."/>
            <person name="Majoros W.H."/>
            <person name="Farzad M."/>
            <person name="Carlton J.M."/>
            <person name="Smith R.K. Jr."/>
            <person name="Garg J."/>
            <person name="Pearlman R.E."/>
            <person name="Karrer K.M."/>
            <person name="Sun L."/>
            <person name="Manning G."/>
            <person name="Elde N.C."/>
            <person name="Turkewitz A.P."/>
            <person name="Asai D.J."/>
            <person name="Wilkes D.E."/>
            <person name="Wang Y."/>
            <person name="Cai H."/>
            <person name="Collins K."/>
            <person name="Stewart B.A."/>
            <person name="Lee S.R."/>
            <person name="Wilamowska K."/>
            <person name="Weinberg Z."/>
            <person name="Ruzzo W.L."/>
            <person name="Wloga D."/>
            <person name="Gaertig J."/>
            <person name="Frankel J."/>
            <person name="Tsao C.-C."/>
            <person name="Gorovsky M.A."/>
            <person name="Keeling P.J."/>
            <person name="Waller R.F."/>
            <person name="Patron N.J."/>
            <person name="Cherry J.M."/>
            <person name="Stover N.A."/>
            <person name="Krieger C.J."/>
            <person name="del Toro C."/>
            <person name="Ryder H.F."/>
            <person name="Williamson S.C."/>
            <person name="Barbeau R.A."/>
            <person name="Hamilton E.P."/>
            <person name="Orias E."/>
        </authorList>
    </citation>
    <scope>NUCLEOTIDE SEQUENCE [LARGE SCALE GENOMIC DNA]</scope>
    <source>
        <strain evidence="3">SB210</strain>
    </source>
</reference>
<proteinExistence type="predicted"/>
<gene>
    <name evidence="2" type="ORF">TTHERM_000666088</name>
</gene>
<evidence type="ECO:0000313" key="2">
    <source>
        <dbReference type="EMBL" id="EWS73416.1"/>
    </source>
</evidence>
<dbReference type="InParanoid" id="W7XGS6"/>
<evidence type="ECO:0000256" key="1">
    <source>
        <dbReference type="SAM" id="Phobius"/>
    </source>
</evidence>
<feature type="transmembrane region" description="Helical" evidence="1">
    <location>
        <begin position="61"/>
        <end position="77"/>
    </location>
</feature>
<evidence type="ECO:0000313" key="3">
    <source>
        <dbReference type="Proteomes" id="UP000009168"/>
    </source>
</evidence>
<keyword evidence="1" id="KW-1133">Transmembrane helix</keyword>
<feature type="transmembrane region" description="Helical" evidence="1">
    <location>
        <begin position="6"/>
        <end position="24"/>
    </location>
</feature>
<keyword evidence="1" id="KW-0472">Membrane</keyword>
<keyword evidence="1 2" id="KW-0812">Transmembrane</keyword>
<dbReference type="GeneID" id="24440098"/>
<keyword evidence="3" id="KW-1185">Reference proteome</keyword>
<dbReference type="Proteomes" id="UP000009168">
    <property type="component" value="Unassembled WGS sequence"/>
</dbReference>
<accession>W7XGS6</accession>
<feature type="non-terminal residue" evidence="2">
    <location>
        <position position="1"/>
    </location>
</feature>
<dbReference type="KEGG" id="tet:TTHERM_000666088"/>
<dbReference type="EMBL" id="GG662636">
    <property type="protein sequence ID" value="EWS73416.1"/>
    <property type="molecule type" value="Genomic_DNA"/>
</dbReference>
<sequence length="92" mass="11319">MYDLFIILILLCTFIYLFILNFIFKFYHHICSFYFFCMILCALSILDQSNIILENLYKQDEFPFIILYFQLAIFRLQKLNKIQKPFHIQDVK</sequence>
<dbReference type="AlphaFoldDB" id="W7XGS6"/>
<name>W7XGS6_TETTS</name>
<dbReference type="RefSeq" id="XP_012654032.1">
    <property type="nucleotide sequence ID" value="XM_012798578.1"/>
</dbReference>
<feature type="transmembrane region" description="Helical" evidence="1">
    <location>
        <begin position="31"/>
        <end position="49"/>
    </location>
</feature>